<accession>A0A9Q1FFU6</accession>
<comment type="caution">
    <text evidence="5">The sequence shown here is derived from an EMBL/GenBank/DDBJ whole genome shotgun (WGS) entry which is preliminary data.</text>
</comment>
<keyword evidence="1" id="KW-0433">Leucine-rich repeat</keyword>
<dbReference type="InterPro" id="IPR000483">
    <property type="entry name" value="Cys-rich_flank_reg_C"/>
</dbReference>
<dbReference type="InterPro" id="IPR001611">
    <property type="entry name" value="Leu-rich_rpt"/>
</dbReference>
<gene>
    <name evidence="5" type="ORF">SKAU_G00201260</name>
</gene>
<evidence type="ECO:0000259" key="4">
    <source>
        <dbReference type="SMART" id="SM00082"/>
    </source>
</evidence>
<dbReference type="InterPro" id="IPR003591">
    <property type="entry name" value="Leu-rich_rpt_typical-subtyp"/>
</dbReference>
<dbReference type="Pfam" id="PF13855">
    <property type="entry name" value="LRR_8"/>
    <property type="match status" value="3"/>
</dbReference>
<dbReference type="SUPFAM" id="SSF52058">
    <property type="entry name" value="L domain-like"/>
    <property type="match status" value="1"/>
</dbReference>
<dbReference type="PANTHER" id="PTHR24366:SF158">
    <property type="entry name" value="PLATELET GLYCOPROTEIN IB ALPHA CHAIN-LIKE-RELATED"/>
    <property type="match status" value="1"/>
</dbReference>
<proteinExistence type="predicted"/>
<dbReference type="FunFam" id="3.80.10.10:FF:001164">
    <property type="entry name" value="GH01279p"/>
    <property type="match status" value="1"/>
</dbReference>
<dbReference type="PANTHER" id="PTHR24366">
    <property type="entry name" value="IG(IMMUNOGLOBULIN) AND LRR(LEUCINE RICH REPEAT) DOMAINS"/>
    <property type="match status" value="1"/>
</dbReference>
<evidence type="ECO:0000256" key="1">
    <source>
        <dbReference type="ARBA" id="ARBA00022614"/>
    </source>
</evidence>
<protein>
    <recommendedName>
        <fullName evidence="4">LRRCT domain-containing protein</fullName>
    </recommendedName>
</protein>
<name>A0A9Q1FFU6_SYNKA</name>
<dbReference type="SMART" id="SM00369">
    <property type="entry name" value="LRR_TYP"/>
    <property type="match status" value="10"/>
</dbReference>
<dbReference type="PROSITE" id="PS51450">
    <property type="entry name" value="LRR"/>
    <property type="match status" value="1"/>
</dbReference>
<evidence type="ECO:0000256" key="2">
    <source>
        <dbReference type="ARBA" id="ARBA00022729"/>
    </source>
</evidence>
<dbReference type="Pfam" id="PF00560">
    <property type="entry name" value="LRR_1"/>
    <property type="match status" value="1"/>
</dbReference>
<dbReference type="AlphaFoldDB" id="A0A9Q1FFU6"/>
<evidence type="ECO:0000313" key="6">
    <source>
        <dbReference type="Proteomes" id="UP001152622"/>
    </source>
</evidence>
<dbReference type="Proteomes" id="UP001152622">
    <property type="component" value="Chromosome 6"/>
</dbReference>
<evidence type="ECO:0000256" key="3">
    <source>
        <dbReference type="ARBA" id="ARBA00022737"/>
    </source>
</evidence>
<sequence>MPQNLSSGVRELVVMTTGIMNVDPSAFPEGSKLSKLVFLNNLLQVIPRMAFNKLMALQELEISGNHRLEELRMGTLSELGNLTTLVLNFNRFRVLWGGLFDTLQKLETLQLKGNVIDELSDDLFHRLTRLHLLDLSLNMISTVKKEFFRKLSHLQILRLGYNLMDALPPDAFDTVPRLRELSLQGNKLVKVPRALFSRLALLEKLNLRGNLIKELAADAFPAKAKGAEHGLFQNLTALEHLDLSDNAITGLPRDTFIGLSELMVVHLEKNNISSLESGLFEDQDYLEQLYLSDNALQSVPVGFFDSFIAYNMIRLHGNPWTCDCHLLYLHDWLAFGSGASHDMSNVYCGAPSFLSGRGLVSLKREQLVCTASGSSHLQSTRAAEPPASRPGETLPTSGCVVQETNSTISVKCAMQKCPQFKLLTWYHKEGNTLNFLTEQRYLQGTQCLNSTITIAF</sequence>
<keyword evidence="6" id="KW-1185">Reference proteome</keyword>
<dbReference type="OrthoDB" id="6363818at2759"/>
<organism evidence="5 6">
    <name type="scientific">Synaphobranchus kaupii</name>
    <name type="common">Kaup's arrowtooth eel</name>
    <dbReference type="NCBI Taxonomy" id="118154"/>
    <lineage>
        <taxon>Eukaryota</taxon>
        <taxon>Metazoa</taxon>
        <taxon>Chordata</taxon>
        <taxon>Craniata</taxon>
        <taxon>Vertebrata</taxon>
        <taxon>Euteleostomi</taxon>
        <taxon>Actinopterygii</taxon>
        <taxon>Neopterygii</taxon>
        <taxon>Teleostei</taxon>
        <taxon>Anguilliformes</taxon>
        <taxon>Synaphobranchidae</taxon>
        <taxon>Synaphobranchus</taxon>
    </lineage>
</organism>
<dbReference type="InterPro" id="IPR032675">
    <property type="entry name" value="LRR_dom_sf"/>
</dbReference>
<keyword evidence="3" id="KW-0677">Repeat</keyword>
<keyword evidence="2" id="KW-0732">Signal</keyword>
<evidence type="ECO:0000313" key="5">
    <source>
        <dbReference type="EMBL" id="KAJ8357332.1"/>
    </source>
</evidence>
<dbReference type="EMBL" id="JAINUF010000006">
    <property type="protein sequence ID" value="KAJ8357332.1"/>
    <property type="molecule type" value="Genomic_DNA"/>
</dbReference>
<reference evidence="5" key="1">
    <citation type="journal article" date="2023" name="Science">
        <title>Genome structures resolve the early diversification of teleost fishes.</title>
        <authorList>
            <person name="Parey E."/>
            <person name="Louis A."/>
            <person name="Montfort J."/>
            <person name="Bouchez O."/>
            <person name="Roques C."/>
            <person name="Iampietro C."/>
            <person name="Lluch J."/>
            <person name="Castinel A."/>
            <person name="Donnadieu C."/>
            <person name="Desvignes T."/>
            <person name="Floi Bucao C."/>
            <person name="Jouanno E."/>
            <person name="Wen M."/>
            <person name="Mejri S."/>
            <person name="Dirks R."/>
            <person name="Jansen H."/>
            <person name="Henkel C."/>
            <person name="Chen W.J."/>
            <person name="Zahm M."/>
            <person name="Cabau C."/>
            <person name="Klopp C."/>
            <person name="Thompson A.W."/>
            <person name="Robinson-Rechavi M."/>
            <person name="Braasch I."/>
            <person name="Lecointre G."/>
            <person name="Bobe J."/>
            <person name="Postlethwait J.H."/>
            <person name="Berthelot C."/>
            <person name="Roest Crollius H."/>
            <person name="Guiguen Y."/>
        </authorList>
    </citation>
    <scope>NUCLEOTIDE SEQUENCE</scope>
    <source>
        <strain evidence="5">WJC10195</strain>
    </source>
</reference>
<dbReference type="Gene3D" id="3.80.10.10">
    <property type="entry name" value="Ribonuclease Inhibitor"/>
    <property type="match status" value="2"/>
</dbReference>
<feature type="domain" description="LRRCT" evidence="4">
    <location>
        <begin position="318"/>
        <end position="370"/>
    </location>
</feature>
<dbReference type="SMART" id="SM00082">
    <property type="entry name" value="LRRCT"/>
    <property type="match status" value="1"/>
</dbReference>